<protein>
    <submittedName>
        <fullName evidence="5">CG14036</fullName>
    </submittedName>
</protein>
<dbReference type="InterPro" id="IPR036236">
    <property type="entry name" value="Znf_C2H2_sf"/>
</dbReference>
<feature type="domain" description="CHHC U11-48K-type" evidence="4">
    <location>
        <begin position="38"/>
        <end position="61"/>
    </location>
</feature>
<evidence type="ECO:0000313" key="6">
    <source>
        <dbReference type="Proteomes" id="UP000494163"/>
    </source>
</evidence>
<dbReference type="AlphaFoldDB" id="A0A0M4EE15"/>
<proteinExistence type="predicted"/>
<dbReference type="SUPFAM" id="SSF57667">
    <property type="entry name" value="beta-beta-alpha zinc fingers"/>
    <property type="match status" value="1"/>
</dbReference>
<dbReference type="GO" id="GO:0008270">
    <property type="term" value="F:zinc ion binding"/>
    <property type="evidence" value="ECO:0007669"/>
    <property type="project" value="UniProtKB-KW"/>
</dbReference>
<evidence type="ECO:0000256" key="1">
    <source>
        <dbReference type="ARBA" id="ARBA00022723"/>
    </source>
</evidence>
<dbReference type="Proteomes" id="UP000494163">
    <property type="component" value="Chromosome 2L"/>
</dbReference>
<name>A0A0M4EE15_DROBS</name>
<keyword evidence="1" id="KW-0479">Metal-binding</keyword>
<evidence type="ECO:0000256" key="2">
    <source>
        <dbReference type="ARBA" id="ARBA00022771"/>
    </source>
</evidence>
<gene>
    <name evidence="5" type="ORF">Dbus_chr2Lg327</name>
</gene>
<evidence type="ECO:0000256" key="3">
    <source>
        <dbReference type="ARBA" id="ARBA00022833"/>
    </source>
</evidence>
<dbReference type="Pfam" id="PF05253">
    <property type="entry name" value="zf-U11-48K"/>
    <property type="match status" value="2"/>
</dbReference>
<keyword evidence="3" id="KW-0862">Zinc</keyword>
<evidence type="ECO:0000259" key="4">
    <source>
        <dbReference type="PROSITE" id="PS51800"/>
    </source>
</evidence>
<dbReference type="OrthoDB" id="10069248at2759"/>
<sequence>MADLPYATCPYNKEHRIWKLRMPSHIMKCSKSYKGPPLAICKYNATHRVPPSAMEDHLEEC</sequence>
<feature type="non-terminal residue" evidence="5">
    <location>
        <position position="61"/>
    </location>
</feature>
<organism evidence="5 6">
    <name type="scientific">Drosophila busckii</name>
    <name type="common">Fruit fly</name>
    <dbReference type="NCBI Taxonomy" id="30019"/>
    <lineage>
        <taxon>Eukaryota</taxon>
        <taxon>Metazoa</taxon>
        <taxon>Ecdysozoa</taxon>
        <taxon>Arthropoda</taxon>
        <taxon>Hexapoda</taxon>
        <taxon>Insecta</taxon>
        <taxon>Pterygota</taxon>
        <taxon>Neoptera</taxon>
        <taxon>Endopterygota</taxon>
        <taxon>Diptera</taxon>
        <taxon>Brachycera</taxon>
        <taxon>Muscomorpha</taxon>
        <taxon>Ephydroidea</taxon>
        <taxon>Drosophilidae</taxon>
        <taxon>Drosophila</taxon>
    </lineage>
</organism>
<dbReference type="PROSITE" id="PS51800">
    <property type="entry name" value="ZF_CHHC_U11_48K"/>
    <property type="match status" value="2"/>
</dbReference>
<keyword evidence="6" id="KW-1185">Reference proteome</keyword>
<reference evidence="5 6" key="1">
    <citation type="submission" date="2015-08" db="EMBL/GenBank/DDBJ databases">
        <title>Ancestral chromatin configuration constrains chromatin evolution on differentiating sex chromosomes in Drosophila.</title>
        <authorList>
            <person name="Zhou Q."/>
            <person name="Bachtrog D."/>
        </authorList>
    </citation>
    <scope>NUCLEOTIDE SEQUENCE [LARGE SCALE GENOMIC DNA]</scope>
    <source>
        <tissue evidence="5">Whole larvae</tissue>
    </source>
</reference>
<dbReference type="OMA" id="HRIMLFR"/>
<keyword evidence="2" id="KW-0863">Zinc-finger</keyword>
<dbReference type="InterPro" id="IPR022776">
    <property type="entry name" value="TRM13/UPF0224_CHHC_Znf_dom"/>
</dbReference>
<feature type="domain" description="CHHC U11-48K-type" evidence="4">
    <location>
        <begin position="6"/>
        <end position="33"/>
    </location>
</feature>
<evidence type="ECO:0000313" key="5">
    <source>
        <dbReference type="EMBL" id="ALC38242.1"/>
    </source>
</evidence>
<dbReference type="EMBL" id="CP012523">
    <property type="protein sequence ID" value="ALC38242.1"/>
    <property type="molecule type" value="Genomic_DNA"/>
</dbReference>
<accession>A0A0M4EE15</accession>